<keyword evidence="1" id="KW-0812">Transmembrane</keyword>
<keyword evidence="1" id="KW-1133">Transmembrane helix</keyword>
<dbReference type="WBParaSite" id="ACRNAN_scaffold3722.g16559.t1">
    <property type="protein sequence ID" value="ACRNAN_scaffold3722.g16559.t1"/>
    <property type="gene ID" value="ACRNAN_scaffold3722.g16559"/>
</dbReference>
<reference evidence="3" key="1">
    <citation type="submission" date="2022-11" db="UniProtKB">
        <authorList>
            <consortium name="WormBaseParasite"/>
        </authorList>
    </citation>
    <scope>IDENTIFICATION</scope>
</reference>
<name>A0A914DRD6_9BILA</name>
<evidence type="ECO:0000256" key="1">
    <source>
        <dbReference type="SAM" id="Phobius"/>
    </source>
</evidence>
<dbReference type="Proteomes" id="UP000887540">
    <property type="component" value="Unplaced"/>
</dbReference>
<dbReference type="Gene3D" id="1.10.10.10">
    <property type="entry name" value="Winged helix-like DNA-binding domain superfamily/Winged helix DNA-binding domain"/>
    <property type="match status" value="1"/>
</dbReference>
<feature type="transmembrane region" description="Helical" evidence="1">
    <location>
        <begin position="88"/>
        <end position="107"/>
    </location>
</feature>
<proteinExistence type="predicted"/>
<organism evidence="2 3">
    <name type="scientific">Acrobeloides nanus</name>
    <dbReference type="NCBI Taxonomy" id="290746"/>
    <lineage>
        <taxon>Eukaryota</taxon>
        <taxon>Metazoa</taxon>
        <taxon>Ecdysozoa</taxon>
        <taxon>Nematoda</taxon>
        <taxon>Chromadorea</taxon>
        <taxon>Rhabditida</taxon>
        <taxon>Tylenchina</taxon>
        <taxon>Cephalobomorpha</taxon>
        <taxon>Cephaloboidea</taxon>
        <taxon>Cephalobidae</taxon>
        <taxon>Acrobeloides</taxon>
    </lineage>
</organism>
<dbReference type="Pfam" id="PF13384">
    <property type="entry name" value="HTH_23"/>
    <property type="match status" value="1"/>
</dbReference>
<dbReference type="AlphaFoldDB" id="A0A914DRD6"/>
<feature type="transmembrane region" description="Helical" evidence="1">
    <location>
        <begin position="127"/>
        <end position="149"/>
    </location>
</feature>
<keyword evidence="1" id="KW-0472">Membrane</keyword>
<evidence type="ECO:0000313" key="3">
    <source>
        <dbReference type="WBParaSite" id="ACRNAN_scaffold3722.g16559.t1"/>
    </source>
</evidence>
<sequence length="303" mass="34544">MEFGEDYSQITYILNGPAIFVVFLVGGILNVVSICILLWKQQRKQSQDELSEVLSISEEKLLDLSSNYGSFCSEASKLDEKKQELSPTLVWITCFEQILLTSTLLNYSIPTLFDLFSSYYAKFIPLWYTISNSSSVAATWLLIISIIFVDYSLASGLRRRLLIIALFSLLISLPRMKKLRGGIIRLFEEGKNANQIATAMNLDRKTVGRIIHRYKKLEVMKTDTEAEGQELLARRLTREKSRVESSEIRIAEKIPHQSIEALKKSLVAAWNKIPQDVIDRAVDDFPKRLQKCIDAQGGHFENK</sequence>
<dbReference type="InterPro" id="IPR036397">
    <property type="entry name" value="RNaseH_sf"/>
</dbReference>
<dbReference type="GO" id="GO:0003676">
    <property type="term" value="F:nucleic acid binding"/>
    <property type="evidence" value="ECO:0007669"/>
    <property type="project" value="InterPro"/>
</dbReference>
<keyword evidence="2" id="KW-1185">Reference proteome</keyword>
<dbReference type="InterPro" id="IPR036388">
    <property type="entry name" value="WH-like_DNA-bd_sf"/>
</dbReference>
<dbReference type="Gene3D" id="3.30.420.10">
    <property type="entry name" value="Ribonuclease H-like superfamily/Ribonuclease H"/>
    <property type="match status" value="1"/>
</dbReference>
<feature type="transmembrane region" description="Helical" evidence="1">
    <location>
        <begin position="12"/>
        <end position="39"/>
    </location>
</feature>
<accession>A0A914DRD6</accession>
<protein>
    <submittedName>
        <fullName evidence="3">Uncharacterized protein</fullName>
    </submittedName>
</protein>
<feature type="transmembrane region" description="Helical" evidence="1">
    <location>
        <begin position="161"/>
        <end position="176"/>
    </location>
</feature>
<evidence type="ECO:0000313" key="2">
    <source>
        <dbReference type="Proteomes" id="UP000887540"/>
    </source>
</evidence>